<dbReference type="InterPro" id="IPR018485">
    <property type="entry name" value="FGGY_C"/>
</dbReference>
<comment type="similarity">
    <text evidence="1 4">Belongs to the FGGY kinase family.</text>
</comment>
<dbReference type="EMBL" id="NNRN01000054">
    <property type="protein sequence ID" value="OYR26622.1"/>
    <property type="molecule type" value="Genomic_DNA"/>
</dbReference>
<dbReference type="InterPro" id="IPR050406">
    <property type="entry name" value="FGGY_Carb_Kinase"/>
</dbReference>
<evidence type="ECO:0000313" key="9">
    <source>
        <dbReference type="Proteomes" id="UP000216363"/>
    </source>
</evidence>
<name>A0A256GHM3_9HYPH</name>
<dbReference type="SUPFAM" id="SSF53067">
    <property type="entry name" value="Actin-like ATPase domain"/>
    <property type="match status" value="2"/>
</dbReference>
<dbReference type="GO" id="GO:0016773">
    <property type="term" value="F:phosphotransferase activity, alcohol group as acceptor"/>
    <property type="evidence" value="ECO:0007669"/>
    <property type="project" value="InterPro"/>
</dbReference>
<reference evidence="8 9" key="1">
    <citation type="submission" date="2017-07" db="EMBL/GenBank/DDBJ databases">
        <title>Draft genome of Ochrobactrum lupini type strain LUP21.</title>
        <authorList>
            <person name="Krzyzanowska D.M."/>
            <person name="Jafra S."/>
        </authorList>
    </citation>
    <scope>NUCLEOTIDE SEQUENCE [LARGE SCALE GENOMIC DNA]</scope>
    <source>
        <strain evidence="8 9">LUP21</strain>
    </source>
</reference>
<evidence type="ECO:0000256" key="2">
    <source>
        <dbReference type="ARBA" id="ARBA00022679"/>
    </source>
</evidence>
<feature type="domain" description="Carbohydrate kinase FGGY C-terminal" evidence="6">
    <location>
        <begin position="264"/>
        <end position="450"/>
    </location>
</feature>
<comment type="caution">
    <text evidence="8">The sequence shown here is derived from an EMBL/GenBank/DDBJ whole genome shotgun (WGS) entry which is preliminary data.</text>
</comment>
<accession>A0A256GHM3</accession>
<dbReference type="PROSITE" id="PS00445">
    <property type="entry name" value="FGGY_KINASES_2"/>
    <property type="match status" value="1"/>
</dbReference>
<dbReference type="GO" id="GO:0005975">
    <property type="term" value="P:carbohydrate metabolic process"/>
    <property type="evidence" value="ECO:0007669"/>
    <property type="project" value="InterPro"/>
</dbReference>
<dbReference type="RefSeq" id="WP_094515077.1">
    <property type="nucleotide sequence ID" value="NZ_JBHEEP010000012.1"/>
</dbReference>
<dbReference type="Pfam" id="PF02782">
    <property type="entry name" value="FGGY_C"/>
    <property type="match status" value="1"/>
</dbReference>
<dbReference type="InterPro" id="IPR043129">
    <property type="entry name" value="ATPase_NBD"/>
</dbReference>
<dbReference type="GO" id="GO:0016301">
    <property type="term" value="F:kinase activity"/>
    <property type="evidence" value="ECO:0007669"/>
    <property type="project" value="UniProtKB-KW"/>
</dbReference>
<evidence type="ECO:0000259" key="5">
    <source>
        <dbReference type="Pfam" id="PF00370"/>
    </source>
</evidence>
<proteinExistence type="inferred from homology"/>
<reference evidence="7 10" key="2">
    <citation type="submission" date="2019-09" db="EMBL/GenBank/DDBJ databases">
        <title>Taxonomic organization of the family Brucellaceae based on a phylogenomic approach.</title>
        <authorList>
            <person name="Leclercq S."/>
            <person name="Cloeckaert A."/>
            <person name="Zygmunt M.S."/>
        </authorList>
    </citation>
    <scope>NUCLEOTIDE SEQUENCE [LARGE SCALE GENOMIC DNA]</scope>
    <source>
        <strain evidence="7 10">LUP23</strain>
    </source>
</reference>
<gene>
    <name evidence="8" type="ORF">CES86_3551</name>
    <name evidence="7" type="ORF">F9L03_15390</name>
</gene>
<dbReference type="EMBL" id="WBWF01000011">
    <property type="protein sequence ID" value="KAB2702871.1"/>
    <property type="molecule type" value="Genomic_DNA"/>
</dbReference>
<feature type="domain" description="Carbohydrate kinase FGGY N-terminal" evidence="5">
    <location>
        <begin position="5"/>
        <end position="253"/>
    </location>
</feature>
<dbReference type="Gene3D" id="3.30.420.40">
    <property type="match status" value="2"/>
</dbReference>
<sequence>MNDLVLACDLGTGGLKGAIFAADGTLLAETFQRYPTYYPEPLLHEQRPAEWWDNLVRAVHDLLAQGVCGGFAASDIKAISLSGHSLGCIPLDAGGRLLQEAVPLWSDARAQDMARRFFQIFDEDAWYLRTGNGFPAPLYPLFKIMWLRENRPDIFARTRQILGTKDYLNHRLTGQIATDPSYASGSGCYDLTGGHYAADILAAARLSVELLPPVVPSASIVGTLLPDIANTLGLLPATAVIAGGVDNSCMALGAQTFEDGDLFSSMGSSSWLTISASRPVLDTRVRSYAFAHLVPGQFISATSIFSSGTTMDWVRNRLLDKDASHADMEACAASAPPGARGLLLVPTLGGGTSLEGGAEVRGAYIGLSLEHGRSELARAAYEGVAYGLRVALDELRGMTAIGKSMVTVGGGAKSAFWRQIFADILDIDVVKTSIDQEAATLGAAAIAFKALGLWADFTPLRSIHQIEAISRPSPQTHATYTNGLSGYRLAAEQQHILSGPLQAYRQAANH</sequence>
<dbReference type="CDD" id="cd07805">
    <property type="entry name" value="ASKHA_NBD_FGGY_CvXK-like"/>
    <property type="match status" value="1"/>
</dbReference>
<dbReference type="InterPro" id="IPR000577">
    <property type="entry name" value="Carb_kinase_FGGY"/>
</dbReference>
<evidence type="ECO:0000256" key="4">
    <source>
        <dbReference type="RuleBase" id="RU003733"/>
    </source>
</evidence>
<dbReference type="PANTHER" id="PTHR43095">
    <property type="entry name" value="SUGAR KINASE"/>
    <property type="match status" value="1"/>
</dbReference>
<evidence type="ECO:0000313" key="8">
    <source>
        <dbReference type="EMBL" id="OYR26622.1"/>
    </source>
</evidence>
<keyword evidence="2 4" id="KW-0808">Transferase</keyword>
<organism evidence="8 9">
    <name type="scientific">Brucella lupini</name>
    <dbReference type="NCBI Taxonomy" id="255457"/>
    <lineage>
        <taxon>Bacteria</taxon>
        <taxon>Pseudomonadati</taxon>
        <taxon>Pseudomonadota</taxon>
        <taxon>Alphaproteobacteria</taxon>
        <taxon>Hyphomicrobiales</taxon>
        <taxon>Brucellaceae</taxon>
        <taxon>Brucella/Ochrobactrum group</taxon>
        <taxon>Brucella</taxon>
    </lineage>
</organism>
<evidence type="ECO:0000259" key="6">
    <source>
        <dbReference type="Pfam" id="PF02782"/>
    </source>
</evidence>
<evidence type="ECO:0000256" key="1">
    <source>
        <dbReference type="ARBA" id="ARBA00009156"/>
    </source>
</evidence>
<dbReference type="Proteomes" id="UP000216363">
    <property type="component" value="Unassembled WGS sequence"/>
</dbReference>
<dbReference type="InterPro" id="IPR018483">
    <property type="entry name" value="Carb_kinase_FGGY_CS"/>
</dbReference>
<dbReference type="InterPro" id="IPR018484">
    <property type="entry name" value="FGGY_N"/>
</dbReference>
<dbReference type="AlphaFoldDB" id="A0A256GHM3"/>
<evidence type="ECO:0000313" key="10">
    <source>
        <dbReference type="Proteomes" id="UP000435957"/>
    </source>
</evidence>
<dbReference type="PANTHER" id="PTHR43095:SF5">
    <property type="entry name" value="XYLULOSE KINASE"/>
    <property type="match status" value="1"/>
</dbReference>
<evidence type="ECO:0000313" key="7">
    <source>
        <dbReference type="EMBL" id="KAB2702871.1"/>
    </source>
</evidence>
<dbReference type="Pfam" id="PF00370">
    <property type="entry name" value="FGGY_N"/>
    <property type="match status" value="1"/>
</dbReference>
<keyword evidence="3 4" id="KW-0418">Kinase</keyword>
<protein>
    <submittedName>
        <fullName evidence="8">FGGY family of carbohydrate kinase, N-terminal domain protein</fullName>
    </submittedName>
    <submittedName>
        <fullName evidence="7">Pentose kinase</fullName>
    </submittedName>
</protein>
<keyword evidence="10" id="KW-1185">Reference proteome</keyword>
<evidence type="ECO:0000256" key="3">
    <source>
        <dbReference type="ARBA" id="ARBA00022777"/>
    </source>
</evidence>
<dbReference type="Proteomes" id="UP000435957">
    <property type="component" value="Unassembled WGS sequence"/>
</dbReference>
<dbReference type="PIRSF" id="PIRSF000538">
    <property type="entry name" value="GlpK"/>
    <property type="match status" value="1"/>
</dbReference>